<keyword evidence="1" id="KW-0812">Transmembrane</keyword>
<reference evidence="2" key="1">
    <citation type="submission" date="2019-09" db="EMBL/GenBank/DDBJ databases">
        <title>The complete mitochondrial genome of a wild edible mushroom, Russula griseocarnosa.</title>
        <authorList>
            <person name="Yu F."/>
        </authorList>
    </citation>
    <scope>NUCLEOTIDE SEQUENCE</scope>
</reference>
<evidence type="ECO:0000313" key="2">
    <source>
        <dbReference type="EMBL" id="QGP74776.1"/>
    </source>
</evidence>
<sequence length="272" mass="31974">MEITLKTKMTEPQVWILVIVASFTTTLFIGLMIQEIIYDSRMRTPINRLVRNQDIELNSIDIETVQPPQINNSIISSDDRVVSNINCSLEFESWDFIPWLILIIIAFIFILKYFKINLVILTLFWLFMNSSYDMSILIPFSFFEIDFRDSFEWKLKPNRVKPKISHLKIQCLTKDLISLLNTLDNDENYSMSLSFILSYKEWEDNKEKIDPLFIDNAIIINKESDPILITQFIMNTLNEKGYFITNWLLKDSSINKIDPVILTVIIPINIKI</sequence>
<organism evidence="2">
    <name type="scientific">Russula griseocarnosa</name>
    <dbReference type="NCBI Taxonomy" id="466936"/>
    <lineage>
        <taxon>Eukaryota</taxon>
        <taxon>Fungi</taxon>
        <taxon>Dikarya</taxon>
        <taxon>Basidiomycota</taxon>
        <taxon>Agaricomycotina</taxon>
        <taxon>Agaricomycetes</taxon>
        <taxon>Russulales</taxon>
        <taxon>Russulaceae</taxon>
        <taxon>Russula</taxon>
    </lineage>
</organism>
<feature type="transmembrane region" description="Helical" evidence="1">
    <location>
        <begin position="96"/>
        <end position="114"/>
    </location>
</feature>
<feature type="transmembrane region" description="Helical" evidence="1">
    <location>
        <begin position="14"/>
        <end position="33"/>
    </location>
</feature>
<evidence type="ECO:0000256" key="1">
    <source>
        <dbReference type="SAM" id="Phobius"/>
    </source>
</evidence>
<feature type="transmembrane region" description="Helical" evidence="1">
    <location>
        <begin position="120"/>
        <end position="143"/>
    </location>
</feature>
<geneLocation type="mitochondrion" evidence="2"/>
<proteinExistence type="predicted"/>
<name>A0A650AWH4_9AGAM</name>
<protein>
    <submittedName>
        <fullName evidence="2">Uncharacterized protein</fullName>
    </submittedName>
</protein>
<gene>
    <name evidence="2" type="primary">orf272</name>
</gene>
<dbReference type="EMBL" id="MN427435">
    <property type="protein sequence ID" value="QGP74776.1"/>
    <property type="molecule type" value="Genomic_DNA"/>
</dbReference>
<keyword evidence="1" id="KW-1133">Transmembrane helix</keyword>
<keyword evidence="2" id="KW-0496">Mitochondrion</keyword>
<dbReference type="AlphaFoldDB" id="A0A650AWH4"/>
<accession>A0A650AWH4</accession>
<keyword evidence="1" id="KW-0472">Membrane</keyword>